<dbReference type="InterPro" id="IPR024997">
    <property type="entry name" value="DUF3892"/>
</dbReference>
<dbReference type="AlphaFoldDB" id="A0A917I5L6"/>
<reference evidence="1" key="2">
    <citation type="submission" date="2020-09" db="EMBL/GenBank/DDBJ databases">
        <authorList>
            <person name="Sun Q."/>
            <person name="Zhou Y."/>
        </authorList>
    </citation>
    <scope>NUCLEOTIDE SEQUENCE</scope>
    <source>
        <strain evidence="1">CGMCC 1.12214</strain>
    </source>
</reference>
<dbReference type="Proteomes" id="UP000603912">
    <property type="component" value="Unassembled WGS sequence"/>
</dbReference>
<proteinExistence type="predicted"/>
<reference evidence="1" key="1">
    <citation type="journal article" date="2014" name="Int. J. Syst. Evol. Microbiol.">
        <title>Complete genome sequence of Corynebacterium casei LMG S-19264T (=DSM 44701T), isolated from a smear-ripened cheese.</title>
        <authorList>
            <consortium name="US DOE Joint Genome Institute (JGI-PGF)"/>
            <person name="Walter F."/>
            <person name="Albersmeier A."/>
            <person name="Kalinowski J."/>
            <person name="Ruckert C."/>
        </authorList>
    </citation>
    <scope>NUCLEOTIDE SEQUENCE</scope>
    <source>
        <strain evidence="1">CGMCC 1.12214</strain>
    </source>
</reference>
<accession>A0A917I5L6</accession>
<organism evidence="1 2">
    <name type="scientific">Alsobacter metallidurans</name>
    <dbReference type="NCBI Taxonomy" id="340221"/>
    <lineage>
        <taxon>Bacteria</taxon>
        <taxon>Pseudomonadati</taxon>
        <taxon>Pseudomonadota</taxon>
        <taxon>Alphaproteobacteria</taxon>
        <taxon>Hyphomicrobiales</taxon>
        <taxon>Alsobacteraceae</taxon>
        <taxon>Alsobacter</taxon>
    </lineage>
</organism>
<dbReference type="EMBL" id="BMES01000001">
    <property type="protein sequence ID" value="GGH14788.1"/>
    <property type="molecule type" value="Genomic_DNA"/>
</dbReference>
<protein>
    <recommendedName>
        <fullName evidence="3">DUF3892 domain-containing protein</fullName>
    </recommendedName>
</protein>
<keyword evidence="2" id="KW-1185">Reference proteome</keyword>
<dbReference type="RefSeq" id="WP_188516970.1">
    <property type="nucleotide sequence ID" value="NZ_BMES01000001.1"/>
</dbReference>
<name>A0A917I5L6_9HYPH</name>
<dbReference type="Pfam" id="PF13031">
    <property type="entry name" value="DUF3892"/>
    <property type="match status" value="1"/>
</dbReference>
<evidence type="ECO:0008006" key="3">
    <source>
        <dbReference type="Google" id="ProtNLM"/>
    </source>
</evidence>
<comment type="caution">
    <text evidence="1">The sequence shown here is derived from an EMBL/GenBank/DDBJ whole genome shotgun (WGS) entry which is preliminary data.</text>
</comment>
<gene>
    <name evidence="1" type="ORF">GCM10007036_14340</name>
</gene>
<evidence type="ECO:0000313" key="1">
    <source>
        <dbReference type="EMBL" id="GGH14788.1"/>
    </source>
</evidence>
<sequence>MATQTAQIKCINKDPRQDPYHAITHVGGYETSHWKLSLHEAIRHIENGEWEFFVAMNGRRVMVRVEISARGHKYLRTEADGREPNNLLALPECP</sequence>
<evidence type="ECO:0000313" key="2">
    <source>
        <dbReference type="Proteomes" id="UP000603912"/>
    </source>
</evidence>